<dbReference type="AlphaFoldDB" id="A0A8J2JZ35"/>
<evidence type="ECO:0000313" key="11">
    <source>
        <dbReference type="Proteomes" id="UP000708208"/>
    </source>
</evidence>
<evidence type="ECO:0000256" key="2">
    <source>
        <dbReference type="ARBA" id="ARBA00022701"/>
    </source>
</evidence>
<feature type="region of interest" description="Disordered" evidence="8">
    <location>
        <begin position="363"/>
        <end position="476"/>
    </location>
</feature>
<feature type="compositionally biased region" description="Polar residues" evidence="8">
    <location>
        <begin position="402"/>
        <end position="411"/>
    </location>
</feature>
<evidence type="ECO:0000256" key="7">
    <source>
        <dbReference type="SAM" id="Coils"/>
    </source>
</evidence>
<dbReference type="GO" id="GO:0005524">
    <property type="term" value="F:ATP binding"/>
    <property type="evidence" value="ECO:0007669"/>
    <property type="project" value="InterPro"/>
</dbReference>
<organism evidence="10 11">
    <name type="scientific">Allacma fusca</name>
    <dbReference type="NCBI Taxonomy" id="39272"/>
    <lineage>
        <taxon>Eukaryota</taxon>
        <taxon>Metazoa</taxon>
        <taxon>Ecdysozoa</taxon>
        <taxon>Arthropoda</taxon>
        <taxon>Hexapoda</taxon>
        <taxon>Collembola</taxon>
        <taxon>Symphypleona</taxon>
        <taxon>Sminthuridae</taxon>
        <taxon>Allacma</taxon>
    </lineage>
</organism>
<comment type="subcellular location">
    <subcellularLocation>
        <location evidence="1">Cytoplasm</location>
        <location evidence="1">Cytoskeleton</location>
    </subcellularLocation>
</comment>
<sequence>NSGVRLREGGHINRSLLALGNCITALAAGDGEKYINYRDSKLTRLLKAALGGPSKTAMIAHISPGVQQREETRNTLLYARRARAISNRVKKFTYQGQATDTNYIIQELRNEVKRLQMKLDQRDSHSSDNNVSPPYANSNPTISPQTSPTVSQTQLRNSPSPGIVPNPPPVSKSGEDYLGKRDRPDLSTTKQEIVALFDEEFRLRNDLLKLDGAMLQSALDCEILRLMVLDWETLKIQRDSDGEATSEDSDHGKSEITSVMAELKQVRQEQDRLLAMRTNVENQLKIIRDKISQTEDDANQYLPDAQREILSVLCKLQQDQVQKMSIEIEAELKRRGSLLLRCLRQKALGEAIIHRQRHFLNAIAGNPPKTGETGSSGGSGHSSNFLPPLTKPASGERLFHSPPNQRINSRNHLPPLSGIPKTTKYSEFRKNRLNQRRRSSSDEDLDMTKPSNDPPKANLGRKHRVNSPDMRYKPPY</sequence>
<dbReference type="InterPro" id="IPR001752">
    <property type="entry name" value="Kinesin_motor_dom"/>
</dbReference>
<evidence type="ECO:0000256" key="5">
    <source>
        <dbReference type="ARBA" id="ARBA00023212"/>
    </source>
</evidence>
<feature type="region of interest" description="Disordered" evidence="8">
    <location>
        <begin position="119"/>
        <end position="185"/>
    </location>
</feature>
<proteinExistence type="inferred from homology"/>
<evidence type="ECO:0000256" key="4">
    <source>
        <dbReference type="ARBA" id="ARBA00023175"/>
    </source>
</evidence>
<keyword evidence="2" id="KW-0493">Microtubule</keyword>
<comment type="caution">
    <text evidence="6">Lacks conserved residue(s) required for the propagation of feature annotation.</text>
</comment>
<dbReference type="GO" id="GO:0005874">
    <property type="term" value="C:microtubule"/>
    <property type="evidence" value="ECO:0007669"/>
    <property type="project" value="UniProtKB-KW"/>
</dbReference>
<name>A0A8J2JZ35_9HEXA</name>
<feature type="domain" description="Kinesin motor" evidence="9">
    <location>
        <begin position="1"/>
        <end position="85"/>
    </location>
</feature>
<keyword evidence="5" id="KW-0963">Cytoplasm</keyword>
<evidence type="ECO:0000256" key="1">
    <source>
        <dbReference type="ARBA" id="ARBA00004245"/>
    </source>
</evidence>
<dbReference type="Proteomes" id="UP000708208">
    <property type="component" value="Unassembled WGS sequence"/>
</dbReference>
<keyword evidence="11" id="KW-1185">Reference proteome</keyword>
<dbReference type="PANTHER" id="PTHR47968">
    <property type="entry name" value="CENTROMERE PROTEIN E"/>
    <property type="match status" value="1"/>
</dbReference>
<feature type="coiled-coil region" evidence="7">
    <location>
        <begin position="263"/>
        <end position="297"/>
    </location>
</feature>
<dbReference type="Pfam" id="PF00225">
    <property type="entry name" value="Kinesin"/>
    <property type="match status" value="1"/>
</dbReference>
<feature type="compositionally biased region" description="Polar residues" evidence="8">
    <location>
        <begin position="127"/>
        <end position="156"/>
    </location>
</feature>
<gene>
    <name evidence="10" type="ORF">AFUS01_LOCUS16806</name>
</gene>
<protein>
    <recommendedName>
        <fullName evidence="9">Kinesin motor domain-containing protein</fullName>
    </recommendedName>
</protein>
<evidence type="ECO:0000256" key="6">
    <source>
        <dbReference type="PROSITE-ProRule" id="PRU00283"/>
    </source>
</evidence>
<feature type="compositionally biased region" description="Basic and acidic residues" evidence="8">
    <location>
        <begin position="173"/>
        <end position="185"/>
    </location>
</feature>
<comment type="caution">
    <text evidence="10">The sequence shown here is derived from an EMBL/GenBank/DDBJ whole genome shotgun (WGS) entry which is preliminary data.</text>
</comment>
<dbReference type="SMART" id="SM00129">
    <property type="entry name" value="KISc"/>
    <property type="match status" value="1"/>
</dbReference>
<evidence type="ECO:0000256" key="8">
    <source>
        <dbReference type="SAM" id="MobiDB-lite"/>
    </source>
</evidence>
<keyword evidence="3 7" id="KW-0175">Coiled coil</keyword>
<dbReference type="InterPro" id="IPR027640">
    <property type="entry name" value="Kinesin-like_fam"/>
</dbReference>
<dbReference type="EMBL" id="CAJVCH010156585">
    <property type="protein sequence ID" value="CAG7727994.1"/>
    <property type="molecule type" value="Genomic_DNA"/>
</dbReference>
<dbReference type="PANTHER" id="PTHR47968:SF13">
    <property type="entry name" value="KINESIN-LIKE PROTEIN KIF19 ISOFORM X1"/>
    <property type="match status" value="1"/>
</dbReference>
<keyword evidence="4" id="KW-0505">Motor protein</keyword>
<dbReference type="GO" id="GO:0003777">
    <property type="term" value="F:microtubule motor activity"/>
    <property type="evidence" value="ECO:0007669"/>
    <property type="project" value="InterPro"/>
</dbReference>
<dbReference type="OrthoDB" id="3176171at2759"/>
<evidence type="ECO:0000313" key="10">
    <source>
        <dbReference type="EMBL" id="CAG7727994.1"/>
    </source>
</evidence>
<reference evidence="10" key="1">
    <citation type="submission" date="2021-06" db="EMBL/GenBank/DDBJ databases">
        <authorList>
            <person name="Hodson N. C."/>
            <person name="Mongue J. A."/>
            <person name="Jaron S. K."/>
        </authorList>
    </citation>
    <scope>NUCLEOTIDE SEQUENCE</scope>
</reference>
<dbReference type="GO" id="GO:0007018">
    <property type="term" value="P:microtubule-based movement"/>
    <property type="evidence" value="ECO:0007669"/>
    <property type="project" value="InterPro"/>
</dbReference>
<comment type="similarity">
    <text evidence="6">Belongs to the TRAFAC class myosin-kinesin ATPase superfamily. Kinesin family.</text>
</comment>
<feature type="non-terminal residue" evidence="10">
    <location>
        <position position="1"/>
    </location>
</feature>
<evidence type="ECO:0000256" key="3">
    <source>
        <dbReference type="ARBA" id="ARBA00023054"/>
    </source>
</evidence>
<keyword evidence="5" id="KW-0206">Cytoskeleton</keyword>
<evidence type="ECO:0000259" key="9">
    <source>
        <dbReference type="PROSITE" id="PS50067"/>
    </source>
</evidence>
<dbReference type="PROSITE" id="PS50067">
    <property type="entry name" value="KINESIN_MOTOR_2"/>
    <property type="match status" value="1"/>
</dbReference>
<accession>A0A8J2JZ35</accession>
<dbReference type="GO" id="GO:0008017">
    <property type="term" value="F:microtubule binding"/>
    <property type="evidence" value="ECO:0007669"/>
    <property type="project" value="InterPro"/>
</dbReference>